<feature type="transmembrane region" description="Helical" evidence="1">
    <location>
        <begin position="12"/>
        <end position="32"/>
    </location>
</feature>
<feature type="transmembrane region" description="Helical" evidence="1">
    <location>
        <begin position="77"/>
        <end position="96"/>
    </location>
</feature>
<dbReference type="Pfam" id="PF04247">
    <property type="entry name" value="SirB"/>
    <property type="match status" value="1"/>
</dbReference>
<feature type="transmembrane region" description="Helical" evidence="1">
    <location>
        <begin position="44"/>
        <end position="65"/>
    </location>
</feature>
<dbReference type="RefSeq" id="WP_310324833.1">
    <property type="nucleotide sequence ID" value="NZ_JAVDXV010000001.1"/>
</dbReference>
<proteinExistence type="predicted"/>
<name>A0ABU2A2Y4_9BURK</name>
<dbReference type="EMBL" id="JAVDXV010000001">
    <property type="protein sequence ID" value="MDR7331547.1"/>
    <property type="molecule type" value="Genomic_DNA"/>
</dbReference>
<feature type="transmembrane region" description="Helical" evidence="1">
    <location>
        <begin position="103"/>
        <end position="126"/>
    </location>
</feature>
<sequence>MTWFYSEMVQWHVLLAWCSVALFFVRGLLFQFGTPQLQAIAKDVRLMVLVFGVNACLVVTGLSLWNLIGYNPMRDMWLAIKLLALVAYMACGHWAMSKDRLHLLGYLTALALLALAMDLSFSRSFFGIA</sequence>
<comment type="caution">
    <text evidence="2">The sequence shown here is derived from an EMBL/GenBank/DDBJ whole genome shotgun (WGS) entry which is preliminary data.</text>
</comment>
<dbReference type="Proteomes" id="UP001180825">
    <property type="component" value="Unassembled WGS sequence"/>
</dbReference>
<reference evidence="2 3" key="1">
    <citation type="submission" date="2023-07" db="EMBL/GenBank/DDBJ databases">
        <title>Sorghum-associated microbial communities from plants grown in Nebraska, USA.</title>
        <authorList>
            <person name="Schachtman D."/>
        </authorList>
    </citation>
    <scope>NUCLEOTIDE SEQUENCE [LARGE SCALE GENOMIC DNA]</scope>
    <source>
        <strain evidence="2 3">BE316</strain>
    </source>
</reference>
<keyword evidence="1" id="KW-0812">Transmembrane</keyword>
<protein>
    <submittedName>
        <fullName evidence="2">Membrane protein SirB2</fullName>
    </submittedName>
</protein>
<accession>A0ABU2A2Y4</accession>
<organism evidence="2 3">
    <name type="scientific">Roseateles asaccharophilus</name>
    <dbReference type="NCBI Taxonomy" id="582607"/>
    <lineage>
        <taxon>Bacteria</taxon>
        <taxon>Pseudomonadati</taxon>
        <taxon>Pseudomonadota</taxon>
        <taxon>Betaproteobacteria</taxon>
        <taxon>Burkholderiales</taxon>
        <taxon>Sphaerotilaceae</taxon>
        <taxon>Roseateles</taxon>
    </lineage>
</organism>
<dbReference type="InterPro" id="IPR007360">
    <property type="entry name" value="SirB"/>
</dbReference>
<dbReference type="PIRSF" id="PIRSF005610">
    <property type="entry name" value="SirB"/>
    <property type="match status" value="1"/>
</dbReference>
<evidence type="ECO:0000313" key="3">
    <source>
        <dbReference type="Proteomes" id="UP001180825"/>
    </source>
</evidence>
<evidence type="ECO:0000256" key="1">
    <source>
        <dbReference type="SAM" id="Phobius"/>
    </source>
</evidence>
<gene>
    <name evidence="2" type="ORF">J2X21_000659</name>
</gene>
<evidence type="ECO:0000313" key="2">
    <source>
        <dbReference type="EMBL" id="MDR7331547.1"/>
    </source>
</evidence>
<keyword evidence="1" id="KW-0472">Membrane</keyword>
<keyword evidence="3" id="KW-1185">Reference proteome</keyword>
<keyword evidence="1" id="KW-1133">Transmembrane helix</keyword>